<accession>A0A5C6S1X7</accession>
<keyword evidence="1" id="KW-0732">Signal</keyword>
<dbReference type="EMBL" id="VOOR01000003">
    <property type="protein sequence ID" value="TXB68847.1"/>
    <property type="molecule type" value="Genomic_DNA"/>
</dbReference>
<dbReference type="SUPFAM" id="SSF53187">
    <property type="entry name" value="Zn-dependent exopeptidases"/>
    <property type="match status" value="1"/>
</dbReference>
<feature type="chain" id="PRO_5022958118" evidence="1">
    <location>
        <begin position="30"/>
        <end position="529"/>
    </location>
</feature>
<sequence length="529" mass="56927">MLNKNPILMRPFFALALATALQLSLYAQNQPPQVAITGMATDPQNQTVTLTFNLSDPDDEALDVYLRAAPTGSARFNIIPAQVSGNIGFPVAPGDGLQLTWAYAGELAEATALDLKIIADDRYEIPISEMVAQVDSQLLRARLQQIDGPRHFAAAPATLNLCRDTIMNAFQAYGLSAYRQNFPYANTIGQNLIADHWGDINGHSTVIIDGHYDTVSDAPGADDNGSAVAGMLEAARILSAYHFRNNLRFIGFDLEEAGLRGSIHYVGNRPEAEDILGVLNMEMIGYFSDAPNSQTLPDGFALLFPQASAEVAAQQNRGNFLTNVAIQSSEPLRQAFDAAAAAYVPELRVISLQAPDGLVPPDLARSDHAPFWGAGLPALMLTDGADFRNPHYHEPSDTIGTLNFAFMSNCVKAVVATAAELAEPIHIGEAVASNLVLTHSEGHLHHFPLSYTLSPNPANGQLFIQFGKGPALQLEARLLDLQGRSVWRSAHATAQGSLAIPLQALPAGTYWVQLTDGHHYSAQQVVVAH</sequence>
<dbReference type="InterPro" id="IPR026444">
    <property type="entry name" value="Secre_tail"/>
</dbReference>
<organism evidence="4 5">
    <name type="scientific">Phaeodactylibacter luteus</name>
    <dbReference type="NCBI Taxonomy" id="1564516"/>
    <lineage>
        <taxon>Bacteria</taxon>
        <taxon>Pseudomonadati</taxon>
        <taxon>Bacteroidota</taxon>
        <taxon>Saprospiria</taxon>
        <taxon>Saprospirales</taxon>
        <taxon>Haliscomenobacteraceae</taxon>
        <taxon>Phaeodactylibacter</taxon>
    </lineage>
</organism>
<name>A0A5C6S1X7_9BACT</name>
<dbReference type="Pfam" id="PF04389">
    <property type="entry name" value="Peptidase_M28"/>
    <property type="match status" value="1"/>
</dbReference>
<dbReference type="PANTHER" id="PTHR12147">
    <property type="entry name" value="METALLOPEPTIDASE M28 FAMILY MEMBER"/>
    <property type="match status" value="1"/>
</dbReference>
<protein>
    <submittedName>
        <fullName evidence="4">M28 family peptidase</fullName>
    </submittedName>
</protein>
<evidence type="ECO:0000313" key="5">
    <source>
        <dbReference type="Proteomes" id="UP000321580"/>
    </source>
</evidence>
<dbReference type="AlphaFoldDB" id="A0A5C6S1X7"/>
<dbReference type="Pfam" id="PF18962">
    <property type="entry name" value="Por_Secre_tail"/>
    <property type="match status" value="1"/>
</dbReference>
<keyword evidence="5" id="KW-1185">Reference proteome</keyword>
<evidence type="ECO:0000259" key="3">
    <source>
        <dbReference type="Pfam" id="PF18962"/>
    </source>
</evidence>
<dbReference type="Gene3D" id="3.40.630.10">
    <property type="entry name" value="Zn peptidases"/>
    <property type="match status" value="1"/>
</dbReference>
<reference evidence="4 5" key="1">
    <citation type="submission" date="2019-08" db="EMBL/GenBank/DDBJ databases">
        <title>Genome of Phaeodactylibacter luteus.</title>
        <authorList>
            <person name="Bowman J.P."/>
        </authorList>
    </citation>
    <scope>NUCLEOTIDE SEQUENCE [LARGE SCALE GENOMIC DNA]</scope>
    <source>
        <strain evidence="4 5">KCTC 42180</strain>
    </source>
</reference>
<evidence type="ECO:0000259" key="2">
    <source>
        <dbReference type="Pfam" id="PF04389"/>
    </source>
</evidence>
<proteinExistence type="predicted"/>
<dbReference type="InterPro" id="IPR007484">
    <property type="entry name" value="Peptidase_M28"/>
</dbReference>
<evidence type="ECO:0000313" key="4">
    <source>
        <dbReference type="EMBL" id="TXB68847.1"/>
    </source>
</evidence>
<dbReference type="GO" id="GO:0008235">
    <property type="term" value="F:metalloexopeptidase activity"/>
    <property type="evidence" value="ECO:0007669"/>
    <property type="project" value="InterPro"/>
</dbReference>
<evidence type="ECO:0000256" key="1">
    <source>
        <dbReference type="SAM" id="SignalP"/>
    </source>
</evidence>
<gene>
    <name evidence="4" type="ORF">FRY97_01930</name>
</gene>
<dbReference type="Proteomes" id="UP000321580">
    <property type="component" value="Unassembled WGS sequence"/>
</dbReference>
<dbReference type="NCBIfam" id="TIGR04183">
    <property type="entry name" value="Por_Secre_tail"/>
    <property type="match status" value="1"/>
</dbReference>
<dbReference type="PANTHER" id="PTHR12147:SF26">
    <property type="entry name" value="PEPTIDASE M28 DOMAIN-CONTAINING PROTEIN"/>
    <property type="match status" value="1"/>
</dbReference>
<feature type="domain" description="Peptidase M28" evidence="2">
    <location>
        <begin position="191"/>
        <end position="416"/>
    </location>
</feature>
<dbReference type="InterPro" id="IPR045175">
    <property type="entry name" value="M28_fam"/>
</dbReference>
<dbReference type="OrthoDB" id="9789219at2"/>
<dbReference type="GO" id="GO:0006508">
    <property type="term" value="P:proteolysis"/>
    <property type="evidence" value="ECO:0007669"/>
    <property type="project" value="InterPro"/>
</dbReference>
<comment type="caution">
    <text evidence="4">The sequence shown here is derived from an EMBL/GenBank/DDBJ whole genome shotgun (WGS) entry which is preliminary data.</text>
</comment>
<feature type="signal peptide" evidence="1">
    <location>
        <begin position="1"/>
        <end position="29"/>
    </location>
</feature>
<feature type="domain" description="Secretion system C-terminal sorting" evidence="3">
    <location>
        <begin position="455"/>
        <end position="527"/>
    </location>
</feature>